<dbReference type="Proteomes" id="UP001273350">
    <property type="component" value="Unassembled WGS sequence"/>
</dbReference>
<comment type="caution">
    <text evidence="1">The sequence shown here is derived from an EMBL/GenBank/DDBJ whole genome shotgun (WGS) entry which is preliminary data.</text>
</comment>
<accession>A0ABU4RHK5</accession>
<dbReference type="RefSeq" id="WP_230003599.1">
    <property type="nucleotide sequence ID" value="NZ_CP087134.1"/>
</dbReference>
<evidence type="ECO:0000313" key="2">
    <source>
        <dbReference type="Proteomes" id="UP001273350"/>
    </source>
</evidence>
<organism evidence="1 2">
    <name type="scientific">Flavobacterium cupriresistens</name>
    <dbReference type="NCBI Taxonomy" id="2893885"/>
    <lineage>
        <taxon>Bacteria</taxon>
        <taxon>Pseudomonadati</taxon>
        <taxon>Bacteroidota</taxon>
        <taxon>Flavobacteriia</taxon>
        <taxon>Flavobacteriales</taxon>
        <taxon>Flavobacteriaceae</taxon>
        <taxon>Flavobacterium</taxon>
    </lineage>
</organism>
<gene>
    <name evidence="1" type="ORF">SGQ83_18585</name>
</gene>
<name>A0ABU4RHK5_9FLAO</name>
<sequence length="89" mass="10741">MNELIIENKNEYYNLAIEYLKRIDIKEYEQGEFNTIVPESISVLIDHDFIPTPCIKIRLNLLLDEKEAGKYFLYINQEKEFIDEFLMFD</sequence>
<proteinExistence type="predicted"/>
<keyword evidence="2" id="KW-1185">Reference proteome</keyword>
<protein>
    <submittedName>
        <fullName evidence="1">Uncharacterized protein</fullName>
    </submittedName>
</protein>
<reference evidence="1 2" key="1">
    <citation type="submission" date="2023-11" db="EMBL/GenBank/DDBJ databases">
        <title>Unpublished Manusciprt.</title>
        <authorList>
            <person name="Saticioglu I.B."/>
            <person name="Ay H."/>
            <person name="Ajmi N."/>
            <person name="Altun S."/>
            <person name="Duman M."/>
        </authorList>
    </citation>
    <scope>NUCLEOTIDE SEQUENCE [LARGE SCALE GENOMIC DNA]</scope>
    <source>
        <strain evidence="1 2">Fl-318</strain>
    </source>
</reference>
<evidence type="ECO:0000313" key="1">
    <source>
        <dbReference type="EMBL" id="MDX6191368.1"/>
    </source>
</evidence>
<dbReference type="EMBL" id="JAWXVI010000010">
    <property type="protein sequence ID" value="MDX6191368.1"/>
    <property type="molecule type" value="Genomic_DNA"/>
</dbReference>